<dbReference type="Pfam" id="PF25907">
    <property type="entry name" value="DUF7962"/>
    <property type="match status" value="1"/>
</dbReference>
<dbReference type="CDD" id="cd00299">
    <property type="entry name" value="GST_C_family"/>
    <property type="match status" value="1"/>
</dbReference>
<dbReference type="InterPro" id="IPR058268">
    <property type="entry name" value="DUF7962"/>
</dbReference>
<dbReference type="Proteomes" id="UP001175001">
    <property type="component" value="Unassembled WGS sequence"/>
</dbReference>
<gene>
    <name evidence="2" type="ORF">DIS24_g9225</name>
</gene>
<name>A0AA39XZ58_9PEZI</name>
<dbReference type="SUPFAM" id="SSF47616">
    <property type="entry name" value="GST C-terminal domain-like"/>
    <property type="match status" value="1"/>
</dbReference>
<proteinExistence type="predicted"/>
<dbReference type="AlphaFoldDB" id="A0AA39XZ58"/>
<dbReference type="InterPro" id="IPR004045">
    <property type="entry name" value="Glutathione_S-Trfase_N"/>
</dbReference>
<dbReference type="InterPro" id="IPR036249">
    <property type="entry name" value="Thioredoxin-like_sf"/>
</dbReference>
<comment type="caution">
    <text evidence="2">The sequence shown here is derived from an EMBL/GenBank/DDBJ whole genome shotgun (WGS) entry which is preliminary data.</text>
</comment>
<keyword evidence="3" id="KW-1185">Reference proteome</keyword>
<dbReference type="InterPro" id="IPR036282">
    <property type="entry name" value="Glutathione-S-Trfase_C_sf"/>
</dbReference>
<dbReference type="Gene3D" id="3.40.30.110">
    <property type="match status" value="2"/>
</dbReference>
<evidence type="ECO:0000313" key="2">
    <source>
        <dbReference type="EMBL" id="KAK0642236.1"/>
    </source>
</evidence>
<reference evidence="2" key="1">
    <citation type="submission" date="2023-06" db="EMBL/GenBank/DDBJ databases">
        <title>Multi-omics analyses reveal the molecular pathogenesis toolkit of Lasiodiplodia hormozganensis, a cross-kingdom pathogen.</title>
        <authorList>
            <person name="Felix C."/>
            <person name="Meneses R."/>
            <person name="Goncalves M.F.M."/>
            <person name="Tilleman L."/>
            <person name="Duarte A.S."/>
            <person name="Jorrin-Novo J.V."/>
            <person name="Van De Peer Y."/>
            <person name="Deforce D."/>
            <person name="Van Nieuwerburgh F."/>
            <person name="Esteves A.C."/>
            <person name="Alves A."/>
        </authorList>
    </citation>
    <scope>NUCLEOTIDE SEQUENCE</scope>
    <source>
        <strain evidence="2">CBS 339.90</strain>
    </source>
</reference>
<dbReference type="Pfam" id="PF13417">
    <property type="entry name" value="GST_N_3"/>
    <property type="match status" value="1"/>
</dbReference>
<evidence type="ECO:0000259" key="1">
    <source>
        <dbReference type="PROSITE" id="PS50404"/>
    </source>
</evidence>
<feature type="domain" description="GST N-terminal" evidence="1">
    <location>
        <begin position="6"/>
        <end position="85"/>
    </location>
</feature>
<sequence length="334" mass="37124">MASVPNEIVLFHYPFSPYARRITWYLQLRGIAFAQCIQPMTMPRPDLRELGIAYRRIPLMAIGRDVYCDTRLILRKLEERFPDGALGASGSDHKAIERLLDRWTTDAGVFARAATLIPPDTPALQDPKFAKDREEFSGRSWSKEAMIRARPESLVYIRDAFALLEETLLADGREWILKTSTPSLADIEAIWPFDWLVEMKGALPASVISERQFPKVYAWIERFRGALRAAKSSGPKPVTLKGAQAVSFVSGANLAECGGHIDAADPLGLVKGQEVEVWPIDSGFQHRDRGTLVSLTPVEMVLASRTQAGGSEVHIHFPRWGFRIAGARGAAAKL</sequence>
<dbReference type="SUPFAM" id="SSF52833">
    <property type="entry name" value="Thioredoxin-like"/>
    <property type="match status" value="1"/>
</dbReference>
<organism evidence="2 3">
    <name type="scientific">Lasiodiplodia hormozganensis</name>
    <dbReference type="NCBI Taxonomy" id="869390"/>
    <lineage>
        <taxon>Eukaryota</taxon>
        <taxon>Fungi</taxon>
        <taxon>Dikarya</taxon>
        <taxon>Ascomycota</taxon>
        <taxon>Pezizomycotina</taxon>
        <taxon>Dothideomycetes</taxon>
        <taxon>Dothideomycetes incertae sedis</taxon>
        <taxon>Botryosphaeriales</taxon>
        <taxon>Botryosphaeriaceae</taxon>
        <taxon>Lasiodiplodia</taxon>
    </lineage>
</organism>
<protein>
    <recommendedName>
        <fullName evidence="1">GST N-terminal domain-containing protein</fullName>
    </recommendedName>
</protein>
<evidence type="ECO:0000313" key="3">
    <source>
        <dbReference type="Proteomes" id="UP001175001"/>
    </source>
</evidence>
<dbReference type="CDD" id="cd00570">
    <property type="entry name" value="GST_N_family"/>
    <property type="match status" value="1"/>
</dbReference>
<dbReference type="PROSITE" id="PS50404">
    <property type="entry name" value="GST_NTER"/>
    <property type="match status" value="1"/>
</dbReference>
<accession>A0AA39XZ58</accession>
<dbReference type="EMBL" id="JAUJDW010000078">
    <property type="protein sequence ID" value="KAK0642236.1"/>
    <property type="molecule type" value="Genomic_DNA"/>
</dbReference>